<comment type="subunit">
    <text evidence="11">Forms homooligomers and/or heterooligomers.</text>
</comment>
<keyword evidence="4" id="KW-1003">Cell membrane</keyword>
<name>A0A843UDW8_COLES</name>
<evidence type="ECO:0000256" key="12">
    <source>
        <dbReference type="RuleBase" id="RU910715"/>
    </source>
</evidence>
<feature type="region of interest" description="Disordered" evidence="13">
    <location>
        <begin position="263"/>
        <end position="288"/>
    </location>
</feature>
<evidence type="ECO:0000256" key="7">
    <source>
        <dbReference type="ARBA" id="ARBA00022737"/>
    </source>
</evidence>
<dbReference type="EMBL" id="NMUH01000505">
    <property type="protein sequence ID" value="MQL80387.1"/>
    <property type="molecule type" value="Genomic_DNA"/>
</dbReference>
<keyword evidence="3 12" id="KW-0813">Transport</keyword>
<evidence type="ECO:0000256" key="8">
    <source>
        <dbReference type="ARBA" id="ARBA00022989"/>
    </source>
</evidence>
<dbReference type="PANTHER" id="PTHR10791:SF30">
    <property type="entry name" value="SUGAR TRANSPORTER SWEET1"/>
    <property type="match status" value="1"/>
</dbReference>
<feature type="transmembrane region" description="Helical" evidence="12">
    <location>
        <begin position="85"/>
        <end position="109"/>
    </location>
</feature>
<dbReference type="InterPro" id="IPR004316">
    <property type="entry name" value="SWEET_rpt"/>
</dbReference>
<feature type="transmembrane region" description="Helical" evidence="12">
    <location>
        <begin position="217"/>
        <end position="241"/>
    </location>
</feature>
<organism evidence="14 15">
    <name type="scientific">Colocasia esculenta</name>
    <name type="common">Wild taro</name>
    <name type="synonym">Arum esculentum</name>
    <dbReference type="NCBI Taxonomy" id="4460"/>
    <lineage>
        <taxon>Eukaryota</taxon>
        <taxon>Viridiplantae</taxon>
        <taxon>Streptophyta</taxon>
        <taxon>Embryophyta</taxon>
        <taxon>Tracheophyta</taxon>
        <taxon>Spermatophyta</taxon>
        <taxon>Magnoliopsida</taxon>
        <taxon>Liliopsida</taxon>
        <taxon>Araceae</taxon>
        <taxon>Aroideae</taxon>
        <taxon>Colocasieae</taxon>
        <taxon>Colocasia</taxon>
    </lineage>
</organism>
<evidence type="ECO:0000256" key="1">
    <source>
        <dbReference type="ARBA" id="ARBA00004651"/>
    </source>
</evidence>
<dbReference type="Proteomes" id="UP000652761">
    <property type="component" value="Unassembled WGS sequence"/>
</dbReference>
<evidence type="ECO:0000256" key="2">
    <source>
        <dbReference type="ARBA" id="ARBA00007809"/>
    </source>
</evidence>
<reference evidence="14" key="1">
    <citation type="submission" date="2017-07" db="EMBL/GenBank/DDBJ databases">
        <title>Taro Niue Genome Assembly and Annotation.</title>
        <authorList>
            <person name="Atibalentja N."/>
            <person name="Keating K."/>
            <person name="Fields C.J."/>
        </authorList>
    </citation>
    <scope>NUCLEOTIDE SEQUENCE</scope>
    <source>
        <strain evidence="14">Niue_2</strain>
        <tissue evidence="14">Leaf</tissue>
    </source>
</reference>
<evidence type="ECO:0000256" key="3">
    <source>
        <dbReference type="ARBA" id="ARBA00022448"/>
    </source>
</evidence>
<dbReference type="OrthoDB" id="409725at2759"/>
<feature type="compositionally biased region" description="Polar residues" evidence="13">
    <location>
        <begin position="263"/>
        <end position="275"/>
    </location>
</feature>
<keyword evidence="5 12" id="KW-0762">Sugar transport</keyword>
<accession>A0A843UDW8</accession>
<evidence type="ECO:0000256" key="10">
    <source>
        <dbReference type="ARBA" id="ARBA00037238"/>
    </source>
</evidence>
<evidence type="ECO:0000313" key="14">
    <source>
        <dbReference type="EMBL" id="MQL80387.1"/>
    </source>
</evidence>
<dbReference type="Pfam" id="PF03083">
    <property type="entry name" value="MtN3_slv"/>
    <property type="match status" value="2"/>
</dbReference>
<keyword evidence="9 12" id="KW-0472">Membrane</keyword>
<dbReference type="FunFam" id="1.20.1280.290:FF:000001">
    <property type="entry name" value="Bidirectional sugar transporter SWEET"/>
    <property type="match status" value="1"/>
</dbReference>
<proteinExistence type="inferred from homology"/>
<evidence type="ECO:0000256" key="9">
    <source>
        <dbReference type="ARBA" id="ARBA00023136"/>
    </source>
</evidence>
<dbReference type="PANTHER" id="PTHR10791">
    <property type="entry name" value="RAG1-ACTIVATING PROTEIN 1"/>
    <property type="match status" value="1"/>
</dbReference>
<dbReference type="GO" id="GO:0005886">
    <property type="term" value="C:plasma membrane"/>
    <property type="evidence" value="ECO:0007669"/>
    <property type="project" value="UniProtKB-SubCell"/>
</dbReference>
<comment type="function">
    <text evidence="10">Mediates both low-affinity uptake and efflux of sugar across the plasma membrane.</text>
</comment>
<dbReference type="AlphaFoldDB" id="A0A843UDW8"/>
<dbReference type="Gene3D" id="1.20.1280.290">
    <property type="match status" value="2"/>
</dbReference>
<comment type="subcellular location">
    <subcellularLocation>
        <location evidence="1 12">Cell membrane</location>
        <topology evidence="1 12">Multi-pass membrane protein</topology>
    </subcellularLocation>
</comment>
<comment type="similarity">
    <text evidence="2 12">Belongs to the SWEET sugar transporter family.</text>
</comment>
<keyword evidence="15" id="KW-1185">Reference proteome</keyword>
<feature type="transmembrane region" description="Helical" evidence="12">
    <location>
        <begin position="12"/>
        <end position="38"/>
    </location>
</feature>
<evidence type="ECO:0000313" key="15">
    <source>
        <dbReference type="Proteomes" id="UP000652761"/>
    </source>
</evidence>
<evidence type="ECO:0000256" key="4">
    <source>
        <dbReference type="ARBA" id="ARBA00022475"/>
    </source>
</evidence>
<gene>
    <name evidence="14" type="ORF">Taro_012833</name>
</gene>
<protein>
    <recommendedName>
        <fullName evidence="12">Bidirectional sugar transporter SWEET</fullName>
    </recommendedName>
</protein>
<feature type="transmembrane region" description="Helical" evidence="12">
    <location>
        <begin position="146"/>
        <end position="171"/>
    </location>
</feature>
<keyword evidence="7" id="KW-0677">Repeat</keyword>
<keyword evidence="8 12" id="KW-1133">Transmembrane helix</keyword>
<evidence type="ECO:0000256" key="11">
    <source>
        <dbReference type="ARBA" id="ARBA00038715"/>
    </source>
</evidence>
<feature type="transmembrane region" description="Helical" evidence="12">
    <location>
        <begin position="59"/>
        <end position="79"/>
    </location>
</feature>
<comment type="function">
    <text evidence="12">Mediates both low-affinity uptake and efflux of sugar across the membrane.</text>
</comment>
<comment type="caution">
    <text evidence="14">The sequence shown here is derived from an EMBL/GenBank/DDBJ whole genome shotgun (WGS) entry which is preliminary data.</text>
</comment>
<evidence type="ECO:0000256" key="6">
    <source>
        <dbReference type="ARBA" id="ARBA00022692"/>
    </source>
</evidence>
<feature type="transmembrane region" description="Helical" evidence="12">
    <location>
        <begin position="116"/>
        <end position="140"/>
    </location>
</feature>
<dbReference type="GO" id="GO:0051119">
    <property type="term" value="F:sugar transmembrane transporter activity"/>
    <property type="evidence" value="ECO:0007669"/>
    <property type="project" value="InterPro"/>
</dbReference>
<sequence length="288" mass="30891">MVDADGARNIVGIIGNIISFGLFLSPVLQGCAIPSLIMGRRPTFFKICKTKEVGDYSPIPYLATLVNCTMWVFYGLPFVTPDSLLVITINSCGLAFEATYLIIFVIYATPAGRRKVFLVLAGEIVFLAVVAVGVLLGTHVHKKRSLIVGVLCVIFGTCMYAAPLAAMVSYVPGSSYNVPFIIPACTWLPTATAPHYMPLPLSLASFLNGVAWTTYALIRFDIFITIPNGLGTLLAVVQLVLYCCYCGNTSKGEPCRSEVRLSATTTGNGNRTSARNGDDRGRTTAPAV</sequence>
<evidence type="ECO:0000256" key="13">
    <source>
        <dbReference type="SAM" id="MobiDB-lite"/>
    </source>
</evidence>
<evidence type="ECO:0000256" key="5">
    <source>
        <dbReference type="ARBA" id="ARBA00022597"/>
    </source>
</evidence>
<dbReference type="InterPro" id="IPR047664">
    <property type="entry name" value="SWEET"/>
</dbReference>
<keyword evidence="6 12" id="KW-0812">Transmembrane</keyword>
<feature type="transmembrane region" description="Helical" evidence="12">
    <location>
        <begin position="178"/>
        <end position="197"/>
    </location>
</feature>